<dbReference type="PRINTS" id="PR00759">
    <property type="entry name" value="BASICPTASE"/>
</dbReference>
<dbReference type="AlphaFoldDB" id="G3MRG5"/>
<dbReference type="InterPro" id="IPR050098">
    <property type="entry name" value="TFPI/VKTCI-like"/>
</dbReference>
<dbReference type="Pfam" id="PF00014">
    <property type="entry name" value="Kunitz_BPTI"/>
    <property type="match status" value="3"/>
</dbReference>
<reference evidence="5" key="1">
    <citation type="journal article" date="2011" name="PLoS ONE">
        <title>A deep insight into the sialotranscriptome of the gulf coast tick, Amblyomma maculatum.</title>
        <authorList>
            <person name="Karim S."/>
            <person name="Singh P."/>
            <person name="Ribeiro J.M."/>
        </authorList>
    </citation>
    <scope>NUCLEOTIDE SEQUENCE</scope>
    <source>
        <tissue evidence="5">Salivary gland</tissue>
    </source>
</reference>
<dbReference type="MEROPS" id="I02.958"/>
<keyword evidence="1" id="KW-0646">Protease inhibitor</keyword>
<dbReference type="PANTHER" id="PTHR10083">
    <property type="entry name" value="KUNITZ-TYPE PROTEASE INHIBITOR-RELATED"/>
    <property type="match status" value="1"/>
</dbReference>
<protein>
    <recommendedName>
        <fullName evidence="4">BPTI/Kunitz inhibitor domain-containing protein</fullName>
    </recommendedName>
</protein>
<evidence type="ECO:0000256" key="2">
    <source>
        <dbReference type="ARBA" id="ARBA00022900"/>
    </source>
</evidence>
<evidence type="ECO:0000313" key="5">
    <source>
        <dbReference type="EMBL" id="AEO36083.1"/>
    </source>
</evidence>
<name>G3MRG5_AMBMU</name>
<dbReference type="PROSITE" id="PS00280">
    <property type="entry name" value="BPTI_KUNITZ_1"/>
    <property type="match status" value="1"/>
</dbReference>
<keyword evidence="2" id="KW-0722">Serine protease inhibitor</keyword>
<dbReference type="GO" id="GO:0005615">
    <property type="term" value="C:extracellular space"/>
    <property type="evidence" value="ECO:0007669"/>
    <property type="project" value="TreeGrafter"/>
</dbReference>
<dbReference type="GO" id="GO:0004867">
    <property type="term" value="F:serine-type endopeptidase inhibitor activity"/>
    <property type="evidence" value="ECO:0007669"/>
    <property type="project" value="UniProtKB-KW"/>
</dbReference>
<dbReference type="InterPro" id="IPR002223">
    <property type="entry name" value="Kunitz_BPTI"/>
</dbReference>
<feature type="domain" description="BPTI/Kunitz inhibitor" evidence="4">
    <location>
        <begin position="176"/>
        <end position="226"/>
    </location>
</feature>
<dbReference type="InterPro" id="IPR036880">
    <property type="entry name" value="Kunitz_BPTI_sf"/>
</dbReference>
<organism evidence="5">
    <name type="scientific">Amblyomma maculatum</name>
    <name type="common">Gulf Coast tick</name>
    <dbReference type="NCBI Taxonomy" id="34609"/>
    <lineage>
        <taxon>Eukaryota</taxon>
        <taxon>Metazoa</taxon>
        <taxon>Ecdysozoa</taxon>
        <taxon>Arthropoda</taxon>
        <taxon>Chelicerata</taxon>
        <taxon>Arachnida</taxon>
        <taxon>Acari</taxon>
        <taxon>Parasitiformes</taxon>
        <taxon>Ixodida</taxon>
        <taxon>Ixodoidea</taxon>
        <taxon>Ixodidae</taxon>
        <taxon>Amblyomminae</taxon>
        <taxon>Amblyomma</taxon>
    </lineage>
</organism>
<feature type="domain" description="BPTI/Kunitz inhibitor" evidence="4">
    <location>
        <begin position="117"/>
        <end position="168"/>
    </location>
</feature>
<sequence length="319" mass="37039">MTREGQSRVSSRRFLVGVSMGSLQRHLLFAILLGLSYGSSEEDYSSEEWKTRYAPLKCEKQPHVGIRWPGKFLRWFYNTTSSRCESFHSRVNNSKGNNFPSREACNKYCRDEHYGMCADPKNSSVCSNTWEQRFWFNPDNKTCEPYLYRGCDGNTNSFRSRLQCIEQCSEFIDDICRLPIDRGDCLSTDIRYGYNPACKACESFNYTGCGGNRNNFRSAHKCWTTCAKNSRCLKHTQENSEWYRLRKSYYYNSTLNECRLTKTFLEKVWGLNTTDFPPSPSASGFVCENTYLEEPIPSNEYGSGSSFTEYAFTYFKWGC</sequence>
<feature type="domain" description="BPTI/Kunitz inhibitor" evidence="4">
    <location>
        <begin position="58"/>
        <end position="109"/>
    </location>
</feature>
<keyword evidence="3" id="KW-1015">Disulfide bond</keyword>
<dbReference type="SMART" id="SM00131">
    <property type="entry name" value="KU"/>
    <property type="match status" value="3"/>
</dbReference>
<dbReference type="InterPro" id="IPR020901">
    <property type="entry name" value="Prtase_inh_Kunz-CS"/>
</dbReference>
<evidence type="ECO:0000256" key="1">
    <source>
        <dbReference type="ARBA" id="ARBA00022690"/>
    </source>
</evidence>
<dbReference type="Gene3D" id="4.10.410.10">
    <property type="entry name" value="Pancreatic trypsin inhibitor Kunitz domain"/>
    <property type="match status" value="3"/>
</dbReference>
<proteinExistence type="evidence at transcript level"/>
<dbReference type="PROSITE" id="PS50279">
    <property type="entry name" value="BPTI_KUNITZ_2"/>
    <property type="match status" value="3"/>
</dbReference>
<accession>G3MRG5</accession>
<evidence type="ECO:0000256" key="3">
    <source>
        <dbReference type="ARBA" id="ARBA00023157"/>
    </source>
</evidence>
<evidence type="ECO:0000259" key="4">
    <source>
        <dbReference type="PROSITE" id="PS50279"/>
    </source>
</evidence>
<dbReference type="PANTHER" id="PTHR10083:SF374">
    <property type="entry name" value="BPTI_KUNITZ INHIBITOR DOMAIN-CONTAINING PROTEIN"/>
    <property type="match status" value="1"/>
</dbReference>
<dbReference type="SUPFAM" id="SSF57362">
    <property type="entry name" value="BPTI-like"/>
    <property type="match status" value="3"/>
</dbReference>
<dbReference type="EMBL" id="JO844466">
    <property type="protein sequence ID" value="AEO36083.1"/>
    <property type="molecule type" value="mRNA"/>
</dbReference>